<dbReference type="Proteomes" id="UP001055167">
    <property type="component" value="Unassembled WGS sequence"/>
</dbReference>
<organism evidence="5 6">
    <name type="scientific">Methylobacterium crusticola</name>
    <dbReference type="NCBI Taxonomy" id="1697972"/>
    <lineage>
        <taxon>Bacteria</taxon>
        <taxon>Pseudomonadati</taxon>
        <taxon>Pseudomonadota</taxon>
        <taxon>Alphaproteobacteria</taxon>
        <taxon>Hyphomicrobiales</taxon>
        <taxon>Methylobacteriaceae</taxon>
        <taxon>Methylobacterium</taxon>
    </lineage>
</organism>
<feature type="domain" description="FecR protein" evidence="3">
    <location>
        <begin position="62"/>
        <end position="159"/>
    </location>
</feature>
<dbReference type="SUPFAM" id="SSF51294">
    <property type="entry name" value="Hedgehog/intein (Hint) domain"/>
    <property type="match status" value="1"/>
</dbReference>
<keyword evidence="6" id="KW-1185">Reference proteome</keyword>
<dbReference type="InterPro" id="IPR028992">
    <property type="entry name" value="Hedgehog/Intein_dom"/>
</dbReference>
<evidence type="ECO:0000256" key="1">
    <source>
        <dbReference type="SAM" id="MobiDB-lite"/>
    </source>
</evidence>
<dbReference type="InterPro" id="IPR006860">
    <property type="entry name" value="FecR"/>
</dbReference>
<feature type="domain" description="Hedgehog/Intein (Hint)" evidence="4">
    <location>
        <begin position="273"/>
        <end position="408"/>
    </location>
</feature>
<feature type="signal peptide" evidence="2">
    <location>
        <begin position="1"/>
        <end position="24"/>
    </location>
</feature>
<comment type="caution">
    <text evidence="5">The sequence shown here is derived from an EMBL/GenBank/DDBJ whole genome shotgun (WGS) entry which is preliminary data.</text>
</comment>
<keyword evidence="2" id="KW-0732">Signal</keyword>
<dbReference type="Pfam" id="PF04773">
    <property type="entry name" value="FecR"/>
    <property type="match status" value="1"/>
</dbReference>
<dbReference type="InterPro" id="IPR036844">
    <property type="entry name" value="Hint_dom_sf"/>
</dbReference>
<evidence type="ECO:0000259" key="3">
    <source>
        <dbReference type="Pfam" id="PF04773"/>
    </source>
</evidence>
<dbReference type="Gene3D" id="2.170.16.10">
    <property type="entry name" value="Hedgehog/Intein (Hint) domain"/>
    <property type="match status" value="1"/>
</dbReference>
<feature type="compositionally biased region" description="Low complexity" evidence="1">
    <location>
        <begin position="213"/>
        <end position="225"/>
    </location>
</feature>
<name>A0ABQ4RAN4_9HYPH</name>
<reference evidence="5" key="1">
    <citation type="journal article" date="2021" name="Front. Microbiol.">
        <title>Comprehensive Comparative Genomics and Phenotyping of Methylobacterium Species.</title>
        <authorList>
            <person name="Alessa O."/>
            <person name="Ogura Y."/>
            <person name="Fujitani Y."/>
            <person name="Takami H."/>
            <person name="Hayashi T."/>
            <person name="Sahin N."/>
            <person name="Tani A."/>
        </authorList>
    </citation>
    <scope>NUCLEOTIDE SEQUENCE</scope>
    <source>
        <strain evidence="5">KCTC 52305</strain>
    </source>
</reference>
<evidence type="ECO:0008006" key="7">
    <source>
        <dbReference type="Google" id="ProtNLM"/>
    </source>
</evidence>
<proteinExistence type="predicted"/>
<gene>
    <name evidence="5" type="ORF">OPKNFCMD_6545</name>
</gene>
<evidence type="ECO:0000313" key="6">
    <source>
        <dbReference type="Proteomes" id="UP001055167"/>
    </source>
</evidence>
<dbReference type="EMBL" id="BPQH01000036">
    <property type="protein sequence ID" value="GJD53767.1"/>
    <property type="molecule type" value="Genomic_DNA"/>
</dbReference>
<dbReference type="Pfam" id="PF13403">
    <property type="entry name" value="Hint_2"/>
    <property type="match status" value="1"/>
</dbReference>
<reference evidence="5" key="2">
    <citation type="submission" date="2021-08" db="EMBL/GenBank/DDBJ databases">
        <authorList>
            <person name="Tani A."/>
            <person name="Ola A."/>
            <person name="Ogura Y."/>
            <person name="Katsura K."/>
            <person name="Hayashi T."/>
        </authorList>
    </citation>
    <scope>NUCLEOTIDE SEQUENCE</scope>
    <source>
        <strain evidence="5">KCTC 52305</strain>
    </source>
</reference>
<sequence>MNKGMALNCLATATFALAVSPACAKAPQIGSAEVVIPAVQSESLENTVYLEPGSQVYQDNIIRTHQIGAITLRFVDRTTLTVYPNSEVKLDKFVYNPDQTIGQVVLNLLTGAMRLASGGPKTSDKYELRTPHATLGIRGTVIHMVANEDFTVVQALHGAFHACSTVAPVCRSVEASDILNAVRFWKDGRAELLRTSPNLGVRSAEGSGTTPRGGPDLAADGPAGARTAPEREASGGLPGAGGPRSGFDVDAVLTLGGLFERGPSSGGAGGAQCFVRGTGIRTRTGERSIETLRPGDEVVTAQGAARIRWVPRQHFRRAPGQPWPDAVMPVLIEPDAIAAGIPSRALVVSPEHSLSLDGRLIPAGCLVNGRTIRRIDYSGLHLDYFNIELDHHAVIFANDVPVETFFPQQEGERQHWDNVDGFRRRHPASEHELFAPCARYAYHPGRWQSAKERLRRSVLARAPREDAAGAARSRLAARAEALRDEAAAPGIRAAQAASPADA</sequence>
<feature type="chain" id="PRO_5046299787" description="Hedgehog/Intein (Hint) domain-containing protein" evidence="2">
    <location>
        <begin position="25"/>
        <end position="502"/>
    </location>
</feature>
<protein>
    <recommendedName>
        <fullName evidence="7">Hedgehog/Intein (Hint) domain-containing protein</fullName>
    </recommendedName>
</protein>
<evidence type="ECO:0000256" key="2">
    <source>
        <dbReference type="SAM" id="SignalP"/>
    </source>
</evidence>
<dbReference type="RefSeq" id="WP_162501463.1">
    <property type="nucleotide sequence ID" value="NZ_BPQH01000036.1"/>
</dbReference>
<dbReference type="PANTHER" id="PTHR38731">
    <property type="entry name" value="LIPL45-RELATED LIPOPROTEIN-RELATED"/>
    <property type="match status" value="1"/>
</dbReference>
<evidence type="ECO:0000259" key="4">
    <source>
        <dbReference type="Pfam" id="PF13403"/>
    </source>
</evidence>
<accession>A0ABQ4RAN4</accession>
<feature type="region of interest" description="Disordered" evidence="1">
    <location>
        <begin position="199"/>
        <end position="243"/>
    </location>
</feature>
<evidence type="ECO:0000313" key="5">
    <source>
        <dbReference type="EMBL" id="GJD53767.1"/>
    </source>
</evidence>